<dbReference type="InterPro" id="IPR047057">
    <property type="entry name" value="MerR_fam"/>
</dbReference>
<keyword evidence="1" id="KW-0678">Repressor</keyword>
<keyword evidence="8" id="KW-1185">Reference proteome</keyword>
<feature type="compositionally biased region" description="Acidic residues" evidence="5">
    <location>
        <begin position="129"/>
        <end position="140"/>
    </location>
</feature>
<sequence>MMAEQTFTIKQTAEQTGISEDTIRYYEKIALLPRADRKDNGHRIYRQEDINTIWLLSCLKKTGMPLEEMRPFLAIPADADPGEYPELVEHIRSHREKIVSQIASLQQVVDFIDMKLEGERYYHYRDCSDESQDGVSEDMTGEPNPKPVSPLEMSYFSVSAKTGKSPASLR</sequence>
<dbReference type="SMART" id="SM00422">
    <property type="entry name" value="HTH_MERR"/>
    <property type="match status" value="1"/>
</dbReference>
<dbReference type="PROSITE" id="PS50937">
    <property type="entry name" value="HTH_MERR_2"/>
    <property type="match status" value="1"/>
</dbReference>
<evidence type="ECO:0000256" key="1">
    <source>
        <dbReference type="ARBA" id="ARBA00022491"/>
    </source>
</evidence>
<gene>
    <name evidence="7" type="ORF">J2S17_003047</name>
</gene>
<dbReference type="Gene3D" id="1.10.1660.10">
    <property type="match status" value="1"/>
</dbReference>
<keyword evidence="2" id="KW-0805">Transcription regulation</keyword>
<dbReference type="PANTHER" id="PTHR30204">
    <property type="entry name" value="REDOX-CYCLING DRUG-SENSING TRANSCRIPTIONAL ACTIVATOR SOXR"/>
    <property type="match status" value="1"/>
</dbReference>
<dbReference type="InterPro" id="IPR000551">
    <property type="entry name" value="MerR-type_HTH_dom"/>
</dbReference>
<keyword evidence="3 7" id="KW-0238">DNA-binding</keyword>
<accession>A0ABU0AJV5</accession>
<dbReference type="PANTHER" id="PTHR30204:SF69">
    <property type="entry name" value="MERR-FAMILY TRANSCRIPTIONAL REGULATOR"/>
    <property type="match status" value="1"/>
</dbReference>
<evidence type="ECO:0000313" key="8">
    <source>
        <dbReference type="Proteomes" id="UP001238088"/>
    </source>
</evidence>
<evidence type="ECO:0000256" key="4">
    <source>
        <dbReference type="ARBA" id="ARBA00023163"/>
    </source>
</evidence>
<dbReference type="CDD" id="cd01109">
    <property type="entry name" value="HTH_YyaN"/>
    <property type="match status" value="1"/>
</dbReference>
<dbReference type="PRINTS" id="PR00040">
    <property type="entry name" value="HTHMERR"/>
</dbReference>
<comment type="caution">
    <text evidence="7">The sequence shown here is derived from an EMBL/GenBank/DDBJ whole genome shotgun (WGS) entry which is preliminary data.</text>
</comment>
<reference evidence="7 8" key="1">
    <citation type="submission" date="2023-07" db="EMBL/GenBank/DDBJ databases">
        <title>Genomic Encyclopedia of Type Strains, Phase IV (KMG-IV): sequencing the most valuable type-strain genomes for metagenomic binning, comparative biology and taxonomic classification.</title>
        <authorList>
            <person name="Goeker M."/>
        </authorList>
    </citation>
    <scope>NUCLEOTIDE SEQUENCE [LARGE SCALE GENOMIC DNA]</scope>
    <source>
        <strain evidence="7 8">DSM 23494</strain>
    </source>
</reference>
<dbReference type="EMBL" id="JAUSUB010000013">
    <property type="protein sequence ID" value="MDQ0271159.1"/>
    <property type="molecule type" value="Genomic_DNA"/>
</dbReference>
<evidence type="ECO:0000256" key="5">
    <source>
        <dbReference type="SAM" id="MobiDB-lite"/>
    </source>
</evidence>
<dbReference type="RefSeq" id="WP_307476151.1">
    <property type="nucleotide sequence ID" value="NZ_JAUSUB010000013.1"/>
</dbReference>
<proteinExistence type="predicted"/>
<evidence type="ECO:0000313" key="7">
    <source>
        <dbReference type="EMBL" id="MDQ0271159.1"/>
    </source>
</evidence>
<evidence type="ECO:0000256" key="3">
    <source>
        <dbReference type="ARBA" id="ARBA00023125"/>
    </source>
</evidence>
<dbReference type="Pfam" id="PF13411">
    <property type="entry name" value="MerR_1"/>
    <property type="match status" value="1"/>
</dbReference>
<dbReference type="SUPFAM" id="SSF46955">
    <property type="entry name" value="Putative DNA-binding domain"/>
    <property type="match status" value="1"/>
</dbReference>
<evidence type="ECO:0000259" key="6">
    <source>
        <dbReference type="PROSITE" id="PS50937"/>
    </source>
</evidence>
<feature type="region of interest" description="Disordered" evidence="5">
    <location>
        <begin position="129"/>
        <end position="170"/>
    </location>
</feature>
<organism evidence="7 8">
    <name type="scientific">Cytobacillus purgationiresistens</name>
    <dbReference type="NCBI Taxonomy" id="863449"/>
    <lineage>
        <taxon>Bacteria</taxon>
        <taxon>Bacillati</taxon>
        <taxon>Bacillota</taxon>
        <taxon>Bacilli</taxon>
        <taxon>Bacillales</taxon>
        <taxon>Bacillaceae</taxon>
        <taxon>Cytobacillus</taxon>
    </lineage>
</organism>
<dbReference type="Proteomes" id="UP001238088">
    <property type="component" value="Unassembled WGS sequence"/>
</dbReference>
<protein>
    <submittedName>
        <fullName evidence="7">DNA-binding transcriptional MerR regulator</fullName>
    </submittedName>
</protein>
<dbReference type="InterPro" id="IPR009061">
    <property type="entry name" value="DNA-bd_dom_put_sf"/>
</dbReference>
<feature type="domain" description="HTH merR-type" evidence="6">
    <location>
        <begin position="6"/>
        <end position="75"/>
    </location>
</feature>
<keyword evidence="4" id="KW-0804">Transcription</keyword>
<name>A0ABU0AJV5_9BACI</name>
<evidence type="ECO:0000256" key="2">
    <source>
        <dbReference type="ARBA" id="ARBA00023015"/>
    </source>
</evidence>
<dbReference type="GO" id="GO:0003677">
    <property type="term" value="F:DNA binding"/>
    <property type="evidence" value="ECO:0007669"/>
    <property type="project" value="UniProtKB-KW"/>
</dbReference>